<gene>
    <name evidence="2" type="ORF">XhyaCFBP1156_11270</name>
</gene>
<evidence type="ECO:0000259" key="1">
    <source>
        <dbReference type="Pfam" id="PF20410"/>
    </source>
</evidence>
<organism evidence="2 3">
    <name type="scientific">Xanthomonas hyacinthi</name>
    <dbReference type="NCBI Taxonomy" id="56455"/>
    <lineage>
        <taxon>Bacteria</taxon>
        <taxon>Pseudomonadati</taxon>
        <taxon>Pseudomonadota</taxon>
        <taxon>Gammaproteobacteria</taxon>
        <taxon>Lysobacterales</taxon>
        <taxon>Lysobacteraceae</taxon>
        <taxon>Xanthomonas</taxon>
    </lineage>
</organism>
<evidence type="ECO:0000313" key="2">
    <source>
        <dbReference type="EMBL" id="PPU97567.1"/>
    </source>
</evidence>
<feature type="domain" description="X-Tfes XVIPCD" evidence="1">
    <location>
        <begin position="6"/>
        <end position="103"/>
    </location>
</feature>
<accession>A0A2S7EWM8</accession>
<proteinExistence type="predicted"/>
<feature type="non-terminal residue" evidence="2">
    <location>
        <position position="132"/>
    </location>
</feature>
<dbReference type="EMBL" id="MDEG01000008">
    <property type="protein sequence ID" value="PPU97567.1"/>
    <property type="molecule type" value="Genomic_DNA"/>
</dbReference>
<dbReference type="InterPro" id="IPR046519">
    <property type="entry name" value="X-Tfes_XVIPCD"/>
</dbReference>
<name>A0A2S7EWM8_9XANT</name>
<reference evidence="3" key="1">
    <citation type="submission" date="2016-08" db="EMBL/GenBank/DDBJ databases">
        <authorList>
            <person name="Merda D."/>
            <person name="Briand M."/>
            <person name="Taghouti G."/>
            <person name="Carrere S."/>
            <person name="Gouzy J."/>
            <person name="Portier P."/>
            <person name="Jacques M.-A."/>
            <person name="Fischer-Le Saux M."/>
        </authorList>
    </citation>
    <scope>NUCLEOTIDE SEQUENCE [LARGE SCALE GENOMIC DNA]</scope>
    <source>
        <strain evidence="3">CFBP1156</strain>
    </source>
</reference>
<evidence type="ECO:0000313" key="3">
    <source>
        <dbReference type="Proteomes" id="UP000238261"/>
    </source>
</evidence>
<dbReference type="Pfam" id="PF20410">
    <property type="entry name" value="X-Tfes_XVIPCD"/>
    <property type="match status" value="1"/>
</dbReference>
<comment type="caution">
    <text evidence="2">The sequence shown here is derived from an EMBL/GenBank/DDBJ whole genome shotgun (WGS) entry which is preliminary data.</text>
</comment>
<protein>
    <recommendedName>
        <fullName evidence="1">X-Tfes XVIPCD domain-containing protein</fullName>
    </recommendedName>
</protein>
<dbReference type="AlphaFoldDB" id="A0A2S7EWM8"/>
<keyword evidence="3" id="KW-1185">Reference proteome</keyword>
<sequence length="132" mass="14047">MPADLRDPAHPGHAEFKHSLREVHCMEAGQGIASGPHSEKVAAALLVAAERDGQRITNVAMGPDGQVQGRQRFSAFDAPKTVQIDPRRAQSVAMHDYASQWAQLRSPHLLSQAPPAERTAAQAQGIAALSAA</sequence>
<dbReference type="Proteomes" id="UP000238261">
    <property type="component" value="Unassembled WGS sequence"/>
</dbReference>